<gene>
    <name evidence="2" type="ORF">SAMN05444350_13731</name>
</gene>
<dbReference type="GeneID" id="92714294"/>
<organism evidence="2 3">
    <name type="scientific">Bacteroides stercorirosoris</name>
    <dbReference type="NCBI Taxonomy" id="871324"/>
    <lineage>
        <taxon>Bacteria</taxon>
        <taxon>Pseudomonadati</taxon>
        <taxon>Bacteroidota</taxon>
        <taxon>Bacteroidia</taxon>
        <taxon>Bacteroidales</taxon>
        <taxon>Bacteroidaceae</taxon>
        <taxon>Bacteroides</taxon>
    </lineage>
</organism>
<dbReference type="AlphaFoldDB" id="A0A1M6KHA5"/>
<dbReference type="PANTHER" id="PTHR45947">
    <property type="entry name" value="SULFOQUINOVOSYL TRANSFERASE SQD2"/>
    <property type="match status" value="1"/>
</dbReference>
<reference evidence="3" key="1">
    <citation type="submission" date="2016-11" db="EMBL/GenBank/DDBJ databases">
        <authorList>
            <person name="Varghese N."/>
            <person name="Submissions S."/>
        </authorList>
    </citation>
    <scope>NUCLEOTIDE SEQUENCE [LARGE SCALE GENOMIC DNA]</scope>
    <source>
        <strain evidence="3">DSM 26884</strain>
    </source>
</reference>
<dbReference type="eggNOG" id="COG0438">
    <property type="taxonomic scope" value="Bacteria"/>
</dbReference>
<name>A0A1M6KHA5_9BACE</name>
<dbReference type="SUPFAM" id="SSF53756">
    <property type="entry name" value="UDP-Glycosyltransferase/glycogen phosphorylase"/>
    <property type="match status" value="1"/>
</dbReference>
<dbReference type="Proteomes" id="UP000184192">
    <property type="component" value="Unassembled WGS sequence"/>
</dbReference>
<dbReference type="RefSeq" id="WP_025834976.1">
    <property type="nucleotide sequence ID" value="NZ_FQZN01000037.1"/>
</dbReference>
<protein>
    <submittedName>
        <fullName evidence="2">Glycosyltransferase involved in cell wall bisynthesis</fullName>
    </submittedName>
</protein>
<dbReference type="CDD" id="cd03801">
    <property type="entry name" value="GT4_PimA-like"/>
    <property type="match status" value="1"/>
</dbReference>
<dbReference type="Gene3D" id="3.40.50.2000">
    <property type="entry name" value="Glycogen Phosphorylase B"/>
    <property type="match status" value="2"/>
</dbReference>
<evidence type="ECO:0000313" key="3">
    <source>
        <dbReference type="Proteomes" id="UP000184192"/>
    </source>
</evidence>
<dbReference type="Pfam" id="PF00534">
    <property type="entry name" value="Glycos_transf_1"/>
    <property type="match status" value="1"/>
</dbReference>
<feature type="domain" description="Glycosyl transferase family 1" evidence="1">
    <location>
        <begin position="222"/>
        <end position="381"/>
    </location>
</feature>
<evidence type="ECO:0000259" key="1">
    <source>
        <dbReference type="Pfam" id="PF00534"/>
    </source>
</evidence>
<keyword evidence="3" id="KW-1185">Reference proteome</keyword>
<dbReference type="GO" id="GO:0016757">
    <property type="term" value="F:glycosyltransferase activity"/>
    <property type="evidence" value="ECO:0007669"/>
    <property type="project" value="InterPro"/>
</dbReference>
<dbReference type="InterPro" id="IPR001296">
    <property type="entry name" value="Glyco_trans_1"/>
</dbReference>
<dbReference type="InterPro" id="IPR050194">
    <property type="entry name" value="Glycosyltransferase_grp1"/>
</dbReference>
<dbReference type="EMBL" id="FQZN01000037">
    <property type="protein sequence ID" value="SHJ58290.1"/>
    <property type="molecule type" value="Genomic_DNA"/>
</dbReference>
<evidence type="ECO:0000313" key="2">
    <source>
        <dbReference type="EMBL" id="SHJ58290.1"/>
    </source>
</evidence>
<sequence>MNKKILVSAYSCEPIEGGEAAVGWNIALQMAKRNKVHIITRSNLREKIEAYYPIEIAENITFHYYDTPRWMRFYKRKERGMHLYYFLWQLGITSVIRRLKKNIKFDYAMHLTFGNVWLPTFLPYFNIPFIYGPIGGGEGIPHSFLTKMSPYFFCIEFIRILMNGTAHINPFFLYKAHRSKAILCRTEQTSALFPKQFQHKIDYLTDGAIESDFFENKAEYCKNKTIRIVSTSRFIALKNVICIVQALNLVPKEYDVECVMVGKGPELEKVKQLAETCPHKITFLKHMPRQDVLNQLKQGDIFITPSLKDACNLTLLEAMTVGLPIICLNWSGMAISTDDSCAIRLPVTNPKQMPKDMAAAIIQLIESPKLRKRLGCAARERIRTIFNWDAKGDFMENLFEKLDKQCR</sequence>
<proteinExistence type="predicted"/>
<dbReference type="PANTHER" id="PTHR45947:SF3">
    <property type="entry name" value="SULFOQUINOVOSYL TRANSFERASE SQD2"/>
    <property type="match status" value="1"/>
</dbReference>
<accession>A0A1M6KHA5</accession>
<keyword evidence="2" id="KW-0808">Transferase</keyword>